<accession>A0A0F9IA03</accession>
<comment type="caution">
    <text evidence="1">The sequence shown here is derived from an EMBL/GenBank/DDBJ whole genome shotgun (WGS) entry which is preliminary data.</text>
</comment>
<gene>
    <name evidence="1" type="ORF">LCGC14_1606270</name>
</gene>
<sequence>MTRLRILKIGKTKFEFTEDDFEALKRFAHKVCTGFREEDL</sequence>
<proteinExistence type="predicted"/>
<protein>
    <submittedName>
        <fullName evidence="1">Uncharacterized protein</fullName>
    </submittedName>
</protein>
<dbReference type="AlphaFoldDB" id="A0A0F9IA03"/>
<evidence type="ECO:0000313" key="1">
    <source>
        <dbReference type="EMBL" id="KKM24317.1"/>
    </source>
</evidence>
<reference evidence="1" key="1">
    <citation type="journal article" date="2015" name="Nature">
        <title>Complex archaea that bridge the gap between prokaryotes and eukaryotes.</title>
        <authorList>
            <person name="Spang A."/>
            <person name="Saw J.H."/>
            <person name="Jorgensen S.L."/>
            <person name="Zaremba-Niedzwiedzka K."/>
            <person name="Martijn J."/>
            <person name="Lind A.E."/>
            <person name="van Eijk R."/>
            <person name="Schleper C."/>
            <person name="Guy L."/>
            <person name="Ettema T.J."/>
        </authorList>
    </citation>
    <scope>NUCLEOTIDE SEQUENCE</scope>
</reference>
<organism evidence="1">
    <name type="scientific">marine sediment metagenome</name>
    <dbReference type="NCBI Taxonomy" id="412755"/>
    <lineage>
        <taxon>unclassified sequences</taxon>
        <taxon>metagenomes</taxon>
        <taxon>ecological metagenomes</taxon>
    </lineage>
</organism>
<dbReference type="EMBL" id="LAZR01012948">
    <property type="protein sequence ID" value="KKM24317.1"/>
    <property type="molecule type" value="Genomic_DNA"/>
</dbReference>
<name>A0A0F9IA03_9ZZZZ</name>